<proteinExistence type="predicted"/>
<reference evidence="3 4" key="1">
    <citation type="submission" date="2025-04" db="UniProtKB">
        <authorList>
            <consortium name="RefSeq"/>
        </authorList>
    </citation>
    <scope>IDENTIFICATION</scope>
    <source>
        <tissue evidence="3 4">Whole sample</tissue>
    </source>
</reference>
<dbReference type="AlphaFoldDB" id="A0A8B8A8Z3"/>
<dbReference type="InterPro" id="IPR050784">
    <property type="entry name" value="IAP"/>
</dbReference>
<dbReference type="Gene3D" id="1.10.1170.10">
    <property type="entry name" value="Inhibitor Of Apoptosis Protein (2mihbC-IAP-1), Chain A"/>
    <property type="match status" value="2"/>
</dbReference>
<dbReference type="GeneID" id="111100396"/>
<dbReference type="GO" id="GO:0051726">
    <property type="term" value="P:regulation of cell cycle"/>
    <property type="evidence" value="ECO:0007669"/>
    <property type="project" value="TreeGrafter"/>
</dbReference>
<keyword evidence="2" id="KW-1185">Reference proteome</keyword>
<dbReference type="KEGG" id="cvn:111100396"/>
<name>A0A8B8A8Z3_CRAVI</name>
<dbReference type="PANTHER" id="PTHR10044">
    <property type="entry name" value="INHIBITOR OF APOPTOSIS"/>
    <property type="match status" value="1"/>
</dbReference>
<accession>A0A8B8A8Z3</accession>
<dbReference type="PROSITE" id="PS50143">
    <property type="entry name" value="BIR_REPEAT_2"/>
    <property type="match status" value="2"/>
</dbReference>
<dbReference type="Pfam" id="PF00653">
    <property type="entry name" value="BIR"/>
    <property type="match status" value="2"/>
</dbReference>
<dbReference type="CDD" id="cd00022">
    <property type="entry name" value="BIR"/>
    <property type="match status" value="2"/>
</dbReference>
<dbReference type="SMART" id="SM00238">
    <property type="entry name" value="BIR"/>
    <property type="match status" value="2"/>
</dbReference>
<dbReference type="RefSeq" id="XP_022287921.1">
    <property type="nucleotide sequence ID" value="XM_022432213.1"/>
</dbReference>
<evidence type="ECO:0000313" key="3">
    <source>
        <dbReference type="RefSeq" id="XP_022287919.1"/>
    </source>
</evidence>
<dbReference type="SUPFAM" id="SSF57924">
    <property type="entry name" value="Inhibitor of apoptosis (IAP) repeat"/>
    <property type="match status" value="2"/>
</dbReference>
<organism evidence="2 4">
    <name type="scientific">Crassostrea virginica</name>
    <name type="common">Eastern oyster</name>
    <dbReference type="NCBI Taxonomy" id="6565"/>
    <lineage>
        <taxon>Eukaryota</taxon>
        <taxon>Metazoa</taxon>
        <taxon>Spiralia</taxon>
        <taxon>Lophotrochozoa</taxon>
        <taxon>Mollusca</taxon>
        <taxon>Bivalvia</taxon>
        <taxon>Autobranchia</taxon>
        <taxon>Pteriomorphia</taxon>
        <taxon>Ostreida</taxon>
        <taxon>Ostreoidea</taxon>
        <taxon>Ostreidae</taxon>
        <taxon>Crassostrea</taxon>
    </lineage>
</organism>
<evidence type="ECO:0000256" key="1">
    <source>
        <dbReference type="SAM" id="MobiDB-lite"/>
    </source>
</evidence>
<evidence type="ECO:0000313" key="2">
    <source>
        <dbReference type="Proteomes" id="UP000694844"/>
    </source>
</evidence>
<dbReference type="RefSeq" id="XP_022287919.1">
    <property type="nucleotide sequence ID" value="XM_022432211.1"/>
</dbReference>
<dbReference type="GO" id="GO:0005737">
    <property type="term" value="C:cytoplasm"/>
    <property type="evidence" value="ECO:0007669"/>
    <property type="project" value="TreeGrafter"/>
</dbReference>
<protein>
    <submittedName>
        <fullName evidence="3 4">E3 ubiquitin-protein ligase XIAP-like</fullName>
    </submittedName>
</protein>
<gene>
    <name evidence="3 4" type="primary">LOC111100396</name>
</gene>
<dbReference type="OrthoDB" id="6121331at2759"/>
<dbReference type="GO" id="GO:0005634">
    <property type="term" value="C:nucleus"/>
    <property type="evidence" value="ECO:0007669"/>
    <property type="project" value="TreeGrafter"/>
</dbReference>
<dbReference type="Proteomes" id="UP000694844">
    <property type="component" value="Chromosome 6"/>
</dbReference>
<evidence type="ECO:0000313" key="4">
    <source>
        <dbReference type="RefSeq" id="XP_022287921.1"/>
    </source>
</evidence>
<dbReference type="InterPro" id="IPR001370">
    <property type="entry name" value="BIR_rpt"/>
</dbReference>
<dbReference type="PANTHER" id="PTHR10044:SF139">
    <property type="entry name" value="DEATH-ASSOCIATED INHIBITOR OF APOPTOSIS 2"/>
    <property type="match status" value="1"/>
</dbReference>
<sequence>MADRGPTNLDVIPMSPSRRYRPSQEDLKKRLATFKNYPKNAVKDKNELADNGFMYIGDGKNDKVQCAFCGAIFEQWEKGDDITSEHRKGSRTCKRIMELDRNNFGGQLNGGQSLMDFILTTQNPSLEGRVPVMKDPSLRLKSFKDWTFSNEEKPSPEALAEAGLFYTGKGDHTQCWFCGNLLEEWEPGDLPQEEHDKIFPDCGLVFRDEGSSGQTVML</sequence>
<feature type="region of interest" description="Disordered" evidence="1">
    <location>
        <begin position="1"/>
        <end position="25"/>
    </location>
</feature>